<dbReference type="NCBIfam" id="TIGR04183">
    <property type="entry name" value="Por_Secre_tail"/>
    <property type="match status" value="1"/>
</dbReference>
<accession>A0ABT8WI89</accession>
<dbReference type="Proteomes" id="UP001176806">
    <property type="component" value="Unassembled WGS sequence"/>
</dbReference>
<dbReference type="Pfam" id="PF18962">
    <property type="entry name" value="Por_Secre_tail"/>
    <property type="match status" value="1"/>
</dbReference>
<evidence type="ECO:0000313" key="10">
    <source>
        <dbReference type="Proteomes" id="UP001176806"/>
    </source>
</evidence>
<dbReference type="Gene3D" id="3.40.390.10">
    <property type="entry name" value="Collagenase (Catalytic Domain)"/>
    <property type="match status" value="1"/>
</dbReference>
<keyword evidence="4" id="KW-0378">Hydrolase</keyword>
<keyword evidence="2" id="KW-0479">Metal-binding</keyword>
<proteinExistence type="predicted"/>
<keyword evidence="1" id="KW-0645">Protease</keyword>
<feature type="domain" description="IPT/TIG" evidence="7">
    <location>
        <begin position="208"/>
        <end position="294"/>
    </location>
</feature>
<protein>
    <submittedName>
        <fullName evidence="9">T9SS type A sorting domain-containing protein</fullName>
    </submittedName>
</protein>
<evidence type="ECO:0000256" key="1">
    <source>
        <dbReference type="ARBA" id="ARBA00022670"/>
    </source>
</evidence>
<evidence type="ECO:0000259" key="7">
    <source>
        <dbReference type="Pfam" id="PF01833"/>
    </source>
</evidence>
<dbReference type="InterPro" id="IPR026444">
    <property type="entry name" value="Secre_tail"/>
</dbReference>
<keyword evidence="5" id="KW-0862">Zinc</keyword>
<dbReference type="EMBL" id="JAUOEL010000001">
    <property type="protein sequence ID" value="MDO5972832.1"/>
    <property type="molecule type" value="Genomic_DNA"/>
</dbReference>
<dbReference type="InterPro" id="IPR001818">
    <property type="entry name" value="Pept_M10_metallopeptidase"/>
</dbReference>
<name>A0ABT8WI89_9FLAO</name>
<dbReference type="InterPro" id="IPR014756">
    <property type="entry name" value="Ig_E-set"/>
</dbReference>
<dbReference type="Pfam" id="PF01833">
    <property type="entry name" value="TIG"/>
    <property type="match status" value="1"/>
</dbReference>
<evidence type="ECO:0000259" key="6">
    <source>
        <dbReference type="Pfam" id="PF00413"/>
    </source>
</evidence>
<dbReference type="InterPro" id="IPR002909">
    <property type="entry name" value="IPT_dom"/>
</dbReference>
<keyword evidence="10" id="KW-1185">Reference proteome</keyword>
<comment type="caution">
    <text evidence="9">The sequence shown here is derived from an EMBL/GenBank/DDBJ whole genome shotgun (WGS) entry which is preliminary data.</text>
</comment>
<dbReference type="InterPro" id="IPR013783">
    <property type="entry name" value="Ig-like_fold"/>
</dbReference>
<evidence type="ECO:0000256" key="2">
    <source>
        <dbReference type="ARBA" id="ARBA00022723"/>
    </source>
</evidence>
<evidence type="ECO:0000256" key="4">
    <source>
        <dbReference type="ARBA" id="ARBA00022801"/>
    </source>
</evidence>
<organism evidence="9 10">
    <name type="scientific">Flavivirga jejuensis</name>
    <dbReference type="NCBI Taxonomy" id="870487"/>
    <lineage>
        <taxon>Bacteria</taxon>
        <taxon>Pseudomonadati</taxon>
        <taxon>Bacteroidota</taxon>
        <taxon>Flavobacteriia</taxon>
        <taxon>Flavobacteriales</taxon>
        <taxon>Flavobacteriaceae</taxon>
        <taxon>Flavivirga</taxon>
    </lineage>
</organism>
<dbReference type="Pfam" id="PF00413">
    <property type="entry name" value="Peptidase_M10"/>
    <property type="match status" value="1"/>
</dbReference>
<gene>
    <name evidence="9" type="ORF">Q4Q40_01440</name>
</gene>
<evidence type="ECO:0000256" key="3">
    <source>
        <dbReference type="ARBA" id="ARBA00022729"/>
    </source>
</evidence>
<feature type="domain" description="Secretion system C-terminal sorting" evidence="8">
    <location>
        <begin position="536"/>
        <end position="609"/>
    </location>
</feature>
<evidence type="ECO:0000259" key="8">
    <source>
        <dbReference type="Pfam" id="PF18962"/>
    </source>
</evidence>
<feature type="domain" description="Peptidase M10 metallopeptidase" evidence="6">
    <location>
        <begin position="338"/>
        <end position="498"/>
    </location>
</feature>
<dbReference type="RefSeq" id="WP_303299892.1">
    <property type="nucleotide sequence ID" value="NZ_BAABDA010000042.1"/>
</dbReference>
<sequence length="610" mass="66448">MKKVTKPIMPIIILLFCLVFQKSLFAQSMLREIPLKQQIDESSLVIEGKVISKQSFWDTDYKNIYTVNTIEVYKVFKGEAVTIIEVITPGGAVGDRIQKVIPSLKLRKGDLGAFTLHESHINISESNKSGNKQFKVYSSLQGFYKYHLNDNVATNPFSSKNGITKELYNQIESITKAKYVDVSFFDVSKAHSKLVENKSVLQPPSSITFNPTTSTAGTKSVLTISGSGFGGTKGKVGFANADEGGVDNGNTIFFDALDTQVLTWSDTQITVEIPSEAGTGKIRVTDASLSSSESAADLNITYAEVNSVSDFLANGVEYAYQTRHIDADGSGGYTWEMHTEFNANTNAKSAFLRALETWSCETGINFSVASSATTVDEVKDDDTFVVRFDNGSELPAGNLGVCTYFIGLCGSSAVGQTSVEAYVDELDIVFDDGTDWNFGPGLSTVIGQFDFESVALHELGHGHQLGHVIDTNAIMHFSLSPNEEQRVLDANDIIAANNIQNRSTGSTVCGESAMTNYSGDCGLSIDEEELNSSISLYPNPAKSVFYINNESFMNLEKVIIYDISGRQISEYDISNTSQIKTINLVGISKGIYFVNIHSNSAMITKKIAVE</sequence>
<evidence type="ECO:0000313" key="9">
    <source>
        <dbReference type="EMBL" id="MDO5972832.1"/>
    </source>
</evidence>
<dbReference type="InterPro" id="IPR024079">
    <property type="entry name" value="MetalloPept_cat_dom_sf"/>
</dbReference>
<evidence type="ECO:0000256" key="5">
    <source>
        <dbReference type="ARBA" id="ARBA00022833"/>
    </source>
</evidence>
<dbReference type="Gene3D" id="2.60.40.10">
    <property type="entry name" value="Immunoglobulins"/>
    <property type="match status" value="1"/>
</dbReference>
<dbReference type="SUPFAM" id="SSF81296">
    <property type="entry name" value="E set domains"/>
    <property type="match status" value="1"/>
</dbReference>
<keyword evidence="3" id="KW-0732">Signal</keyword>
<reference evidence="9" key="1">
    <citation type="submission" date="2023-07" db="EMBL/GenBank/DDBJ databases">
        <title>Two novel species in the genus Flavivirga.</title>
        <authorList>
            <person name="Kwon K."/>
        </authorList>
    </citation>
    <scope>NUCLEOTIDE SEQUENCE</scope>
    <source>
        <strain evidence="9">KACC 14158</strain>
    </source>
</reference>
<dbReference type="SUPFAM" id="SSF55486">
    <property type="entry name" value="Metalloproteases ('zincins'), catalytic domain"/>
    <property type="match status" value="1"/>
</dbReference>